<accession>A0ABU0W8H5</accession>
<evidence type="ECO:0000256" key="4">
    <source>
        <dbReference type="SAM" id="SignalP"/>
    </source>
</evidence>
<dbReference type="RefSeq" id="WP_306728756.1">
    <property type="nucleotide sequence ID" value="NZ_JAVDDT010000006.1"/>
</dbReference>
<evidence type="ECO:0000256" key="2">
    <source>
        <dbReference type="ARBA" id="ARBA00022825"/>
    </source>
</evidence>
<keyword evidence="7" id="KW-1185">Reference proteome</keyword>
<dbReference type="Gene3D" id="3.40.50.1820">
    <property type="entry name" value="alpha/beta hydrolase"/>
    <property type="match status" value="1"/>
</dbReference>
<dbReference type="InterPro" id="IPR002470">
    <property type="entry name" value="Peptidase_S9A"/>
</dbReference>
<dbReference type="GO" id="GO:0016787">
    <property type="term" value="F:hydrolase activity"/>
    <property type="evidence" value="ECO:0007669"/>
    <property type="project" value="UniProtKB-KW"/>
</dbReference>
<dbReference type="Proteomes" id="UP001239019">
    <property type="component" value="Unassembled WGS sequence"/>
</dbReference>
<organism evidence="6 7">
    <name type="scientific">Natronospira bacteriovora</name>
    <dbReference type="NCBI Taxonomy" id="3069753"/>
    <lineage>
        <taxon>Bacteria</taxon>
        <taxon>Pseudomonadati</taxon>
        <taxon>Pseudomonadota</taxon>
        <taxon>Gammaproteobacteria</taxon>
        <taxon>Natronospirales</taxon>
        <taxon>Natronospiraceae</taxon>
        <taxon>Natronospira</taxon>
    </lineage>
</organism>
<dbReference type="SUPFAM" id="SSF53474">
    <property type="entry name" value="alpha/beta-Hydrolases"/>
    <property type="match status" value="1"/>
</dbReference>
<dbReference type="Pfam" id="PF07676">
    <property type="entry name" value="PD40"/>
    <property type="match status" value="1"/>
</dbReference>
<dbReference type="InterPro" id="IPR011659">
    <property type="entry name" value="WD40"/>
</dbReference>
<protein>
    <submittedName>
        <fullName evidence="6">S9 family peptidase</fullName>
        <ecNumber evidence="6">3.4.-.-</ecNumber>
    </submittedName>
</protein>
<dbReference type="PANTHER" id="PTHR42776:SF27">
    <property type="entry name" value="DIPEPTIDYL PEPTIDASE FAMILY MEMBER 6"/>
    <property type="match status" value="1"/>
</dbReference>
<feature type="chain" id="PRO_5047021747" evidence="4">
    <location>
        <begin position="20"/>
        <end position="716"/>
    </location>
</feature>
<feature type="compositionally biased region" description="Basic and acidic residues" evidence="3">
    <location>
        <begin position="156"/>
        <end position="178"/>
    </location>
</feature>
<name>A0ABU0W8H5_9GAMM</name>
<evidence type="ECO:0000259" key="5">
    <source>
        <dbReference type="Pfam" id="PF00326"/>
    </source>
</evidence>
<dbReference type="Pfam" id="PF26549">
    <property type="entry name" value="Tricorn_N"/>
    <property type="match status" value="1"/>
</dbReference>
<reference evidence="6 7" key="1">
    <citation type="submission" date="2023-08" db="EMBL/GenBank/DDBJ databases">
        <title>Whole-genome sequencing of halo(alkali)philic microorganisms from hypersaline lakes.</title>
        <authorList>
            <person name="Sorokin D.Y."/>
            <person name="Abbas B."/>
            <person name="Merkel A.Y."/>
        </authorList>
    </citation>
    <scope>NUCLEOTIDE SEQUENCE [LARGE SCALE GENOMIC DNA]</scope>
    <source>
        <strain evidence="6 7">AB-CW4</strain>
    </source>
</reference>
<dbReference type="EMBL" id="JAVDDT010000006">
    <property type="protein sequence ID" value="MDQ2070262.1"/>
    <property type="molecule type" value="Genomic_DNA"/>
</dbReference>
<dbReference type="InterPro" id="IPR029058">
    <property type="entry name" value="AB_hydrolase_fold"/>
</dbReference>
<comment type="caution">
    <text evidence="6">The sequence shown here is derived from an EMBL/GenBank/DDBJ whole genome shotgun (WGS) entry which is preliminary data.</text>
</comment>
<dbReference type="PRINTS" id="PR00862">
    <property type="entry name" value="PROLIGOPTASE"/>
</dbReference>
<evidence type="ECO:0000313" key="6">
    <source>
        <dbReference type="EMBL" id="MDQ2070262.1"/>
    </source>
</evidence>
<evidence type="ECO:0000256" key="1">
    <source>
        <dbReference type="ARBA" id="ARBA00022801"/>
    </source>
</evidence>
<feature type="region of interest" description="Disordered" evidence="3">
    <location>
        <begin position="156"/>
        <end position="182"/>
    </location>
</feature>
<keyword evidence="1 6" id="KW-0378">Hydrolase</keyword>
<proteinExistence type="predicted"/>
<dbReference type="PANTHER" id="PTHR42776">
    <property type="entry name" value="SERINE PEPTIDASE S9 FAMILY MEMBER"/>
    <property type="match status" value="1"/>
</dbReference>
<evidence type="ECO:0000256" key="3">
    <source>
        <dbReference type="SAM" id="MobiDB-lite"/>
    </source>
</evidence>
<dbReference type="EC" id="3.4.-.-" evidence="6"/>
<dbReference type="Gene3D" id="2.120.10.30">
    <property type="entry name" value="TolB, C-terminal domain"/>
    <property type="match status" value="2"/>
</dbReference>
<gene>
    <name evidence="6" type="ORF">RBH19_10260</name>
</gene>
<dbReference type="SUPFAM" id="SSF82171">
    <property type="entry name" value="DPP6 N-terminal domain-like"/>
    <property type="match status" value="1"/>
</dbReference>
<dbReference type="InterPro" id="IPR001375">
    <property type="entry name" value="Peptidase_S9_cat"/>
</dbReference>
<dbReference type="Pfam" id="PF00326">
    <property type="entry name" value="Peptidase_S9"/>
    <property type="match status" value="1"/>
</dbReference>
<evidence type="ECO:0000313" key="7">
    <source>
        <dbReference type="Proteomes" id="UP001239019"/>
    </source>
</evidence>
<keyword evidence="2" id="KW-0720">Serine protease</keyword>
<keyword evidence="2" id="KW-0645">Protease</keyword>
<dbReference type="InterPro" id="IPR011042">
    <property type="entry name" value="6-blade_b-propeller_TolB-like"/>
</dbReference>
<feature type="signal peptide" evidence="4">
    <location>
        <begin position="1"/>
        <end position="19"/>
    </location>
</feature>
<keyword evidence="4" id="KW-0732">Signal</keyword>
<feature type="domain" description="Peptidase S9 prolyl oligopeptidase catalytic" evidence="5">
    <location>
        <begin position="504"/>
        <end position="714"/>
    </location>
</feature>
<sequence>MQRAFLTVCILLFILPACAATPDEQRPLEAESLWHWTWAGDARLDPEGERLVYVRTEVDRAADRYRSNLWIKDLSTGRHRALTTHEAGARSPRWSPDGQSIAFLSSRRDGNQIWLLDLSGGEARQLTALEGGAGTPVWSPQGDRIAFLSRALTAEEREARREEERQRRAAEREARGLDSDAAMERAPAPVVIESLRYQADGRSDYLPDERRHIWLVDVDPEAEWPASPRRITQGDWDFGTPAWSADGDALFFSGLLEEDADWRFGESHIYRLTIDAGAGDVEQLTEGRRNRGTPMVSPDGRWLAFTGNEHREPGLSYSLSELYVMPLEGGEERKLSGDYDRSVADGTSGDMASPAGTGRRIQWAPDSESLWFTTAKDGQTQLARAEREGGVHLLTDYPAGDLQAFSLAGERIALLWGNPEQPFDLYLAGSDSLPERERWDRLTALNDALLQGRRFAPYEEVWYESFDGKDIQGWVIRPDDFDPRRSYPAILYIHGGPHAMYGTTFFHEFQTLADAGYVVLITNPRGSSGYGQDFGNIIQYRYPGHDYKDLMAGVDWLLEQGYVDADRLGVTGGSGGGLLTAWTVTQTDRFAAAAAQRSVMNWHSFVGTADMNLFFVERWFPAPPWEDPMHYIQRSPLAHVDRVDTPMLLIHSEEDWRTPLEQTQQFYAQLRMQGKTARLVIFPEASHGLSRGGRPSQRIERLNHIREWFDDHLMNQ</sequence>